<dbReference type="InterPro" id="IPR001867">
    <property type="entry name" value="OmpR/PhoB-type_DNA-bd"/>
</dbReference>
<protein>
    <submittedName>
        <fullName evidence="4">DNA-binding response regulator</fullName>
    </submittedName>
</protein>
<dbReference type="CDD" id="cd00383">
    <property type="entry name" value="trans_reg_C"/>
    <property type="match status" value="1"/>
</dbReference>
<keyword evidence="1 2" id="KW-0238">DNA-binding</keyword>
<name>A0AAN4Q2K0_PSESF</name>
<dbReference type="RefSeq" id="WP_017683805.1">
    <property type="nucleotide sequence ID" value="NZ_BGKA01000019.1"/>
</dbReference>
<dbReference type="GO" id="GO:0003677">
    <property type="term" value="F:DNA binding"/>
    <property type="evidence" value="ECO:0007669"/>
    <property type="project" value="UniProtKB-UniRule"/>
</dbReference>
<proteinExistence type="predicted"/>
<accession>A0AAN4Q2K0</accession>
<comment type="caution">
    <text evidence="4">The sequence shown here is derived from an EMBL/GenBank/DDBJ whole genome shotgun (WGS) entry which is preliminary data.</text>
</comment>
<evidence type="ECO:0000313" key="4">
    <source>
        <dbReference type="EMBL" id="GBH14630.1"/>
    </source>
</evidence>
<dbReference type="GO" id="GO:0000160">
    <property type="term" value="P:phosphorelay signal transduction system"/>
    <property type="evidence" value="ECO:0007669"/>
    <property type="project" value="InterPro"/>
</dbReference>
<reference evidence="4 5" key="1">
    <citation type="submission" date="2018-04" db="EMBL/GenBank/DDBJ databases">
        <title>Draft genome sequence of Pseudomonas syringae pv. actinidiae biovar 3 strains isolated from kiwifruit in Kagawa prefecture.</title>
        <authorList>
            <person name="Tabuchi M."/>
            <person name="Saito M."/>
            <person name="Fujiwara S."/>
            <person name="Sasa N."/>
            <person name="Akimitsu K."/>
            <person name="Gomi K."/>
            <person name="Konishi-Sugita S."/>
            <person name="Hamano K."/>
            <person name="Kataoka I."/>
        </authorList>
    </citation>
    <scope>NUCLEOTIDE SEQUENCE [LARGE SCALE GENOMIC DNA]</scope>
    <source>
        <strain evidence="4 5">MAFF212211</strain>
    </source>
</reference>
<evidence type="ECO:0000313" key="5">
    <source>
        <dbReference type="Proteomes" id="UP000248291"/>
    </source>
</evidence>
<dbReference type="AlphaFoldDB" id="A0AAN4Q2K0"/>
<dbReference type="PROSITE" id="PS51755">
    <property type="entry name" value="OMPR_PHOB"/>
    <property type="match status" value="1"/>
</dbReference>
<organism evidence="4 5">
    <name type="scientific">Pseudomonas syringae pv. actinidiae</name>
    <dbReference type="NCBI Taxonomy" id="103796"/>
    <lineage>
        <taxon>Bacteria</taxon>
        <taxon>Pseudomonadati</taxon>
        <taxon>Pseudomonadota</taxon>
        <taxon>Gammaproteobacteria</taxon>
        <taxon>Pseudomonadales</taxon>
        <taxon>Pseudomonadaceae</taxon>
        <taxon>Pseudomonas</taxon>
        <taxon>Pseudomonas syringae</taxon>
    </lineage>
</organism>
<evidence type="ECO:0000259" key="3">
    <source>
        <dbReference type="PROSITE" id="PS51755"/>
    </source>
</evidence>
<dbReference type="InterPro" id="IPR016032">
    <property type="entry name" value="Sig_transdc_resp-reg_C-effctor"/>
</dbReference>
<dbReference type="Pfam" id="PF00486">
    <property type="entry name" value="Trans_reg_C"/>
    <property type="match status" value="1"/>
</dbReference>
<gene>
    <name evidence="4" type="ORF">KPSA3_00523</name>
</gene>
<feature type="DNA-binding region" description="OmpR/PhoB-type" evidence="2">
    <location>
        <begin position="1"/>
        <end position="107"/>
    </location>
</feature>
<evidence type="ECO:0000256" key="2">
    <source>
        <dbReference type="PROSITE-ProRule" id="PRU01091"/>
    </source>
</evidence>
<feature type="domain" description="OmpR/PhoB-type" evidence="3">
    <location>
        <begin position="1"/>
        <end position="107"/>
    </location>
</feature>
<dbReference type="InterPro" id="IPR036388">
    <property type="entry name" value="WH-like_DNA-bd_sf"/>
</dbReference>
<dbReference type="Gene3D" id="1.10.10.10">
    <property type="entry name" value="Winged helix-like DNA-binding domain superfamily/Winged helix DNA-binding domain"/>
    <property type="match status" value="1"/>
</dbReference>
<dbReference type="SUPFAM" id="SSF46894">
    <property type="entry name" value="C-terminal effector domain of the bipartite response regulators"/>
    <property type="match status" value="1"/>
</dbReference>
<dbReference type="GO" id="GO:0006355">
    <property type="term" value="P:regulation of DNA-templated transcription"/>
    <property type="evidence" value="ECO:0007669"/>
    <property type="project" value="InterPro"/>
</dbReference>
<dbReference type="Proteomes" id="UP000248291">
    <property type="component" value="Unassembled WGS sequence"/>
</dbReference>
<sequence length="107" mass="12119">MTSAKQAINLDAETVEVDNARVHFTGKECAQLWLLSLRKGTTLTKDTFLNHLYGGMNEPELKIINVFIYKLRKQLSLACDGENLHRDLLGSRLRDPEEVRVVEAHVA</sequence>
<dbReference type="EMBL" id="BGKA01000019">
    <property type="protein sequence ID" value="GBH14630.1"/>
    <property type="molecule type" value="Genomic_DNA"/>
</dbReference>
<evidence type="ECO:0000256" key="1">
    <source>
        <dbReference type="ARBA" id="ARBA00023125"/>
    </source>
</evidence>